<dbReference type="InterPro" id="IPR009057">
    <property type="entry name" value="Homeodomain-like_sf"/>
</dbReference>
<dbReference type="SUPFAM" id="SSF55136">
    <property type="entry name" value="Probable bacterial effector-binding domain"/>
    <property type="match status" value="1"/>
</dbReference>
<evidence type="ECO:0000256" key="1">
    <source>
        <dbReference type="ARBA" id="ARBA00023015"/>
    </source>
</evidence>
<dbReference type="InterPro" id="IPR018062">
    <property type="entry name" value="HTH_AraC-typ_CS"/>
</dbReference>
<keyword evidence="3" id="KW-0804">Transcription</keyword>
<dbReference type="InterPro" id="IPR020449">
    <property type="entry name" value="Tscrpt_reg_AraC-type_HTH"/>
</dbReference>
<dbReference type="EMBL" id="LN831776">
    <property type="protein sequence ID" value="CQR54563.1"/>
    <property type="molecule type" value="Genomic_DNA"/>
</dbReference>
<dbReference type="Pfam" id="PF14526">
    <property type="entry name" value="Cass2"/>
    <property type="match status" value="1"/>
</dbReference>
<name>A0A0E3WH28_9BACL</name>
<dbReference type="SUPFAM" id="SSF46689">
    <property type="entry name" value="Homeodomain-like"/>
    <property type="match status" value="2"/>
</dbReference>
<dbReference type="PROSITE" id="PS01124">
    <property type="entry name" value="HTH_ARAC_FAMILY_2"/>
    <property type="match status" value="1"/>
</dbReference>
<dbReference type="InterPro" id="IPR050959">
    <property type="entry name" value="MarA-like"/>
</dbReference>
<dbReference type="InterPro" id="IPR010499">
    <property type="entry name" value="AraC_E-bd"/>
</dbReference>
<dbReference type="PRINTS" id="PR00032">
    <property type="entry name" value="HTHARAC"/>
</dbReference>
<dbReference type="GO" id="GO:0043565">
    <property type="term" value="F:sequence-specific DNA binding"/>
    <property type="evidence" value="ECO:0007669"/>
    <property type="project" value="InterPro"/>
</dbReference>
<dbReference type="SMART" id="SM00871">
    <property type="entry name" value="AraC_E_bind"/>
    <property type="match status" value="1"/>
</dbReference>
<dbReference type="Pfam" id="PF12833">
    <property type="entry name" value="HTH_18"/>
    <property type="match status" value="1"/>
</dbReference>
<dbReference type="HOGENOM" id="CLU_000445_81_1_9"/>
<proteinExistence type="predicted"/>
<reference evidence="6" key="1">
    <citation type="submission" date="2015-03" db="EMBL/GenBank/DDBJ databases">
        <authorList>
            <person name="Wibberg D."/>
        </authorList>
    </citation>
    <scope>NUCLEOTIDE SEQUENCE [LARGE SCALE GENOMIC DNA]</scope>
</reference>
<feature type="domain" description="HTH araC/xylS-type" evidence="4">
    <location>
        <begin position="19"/>
        <end position="117"/>
    </location>
</feature>
<gene>
    <name evidence="5" type="ORF">PRIO_2154</name>
</gene>
<dbReference type="STRING" id="483937.AMQ84_07705"/>
<protein>
    <submittedName>
        <fullName evidence="5">Regulatory protein soxS</fullName>
    </submittedName>
</protein>
<dbReference type="Proteomes" id="UP000033163">
    <property type="component" value="Chromosome I"/>
</dbReference>
<evidence type="ECO:0000256" key="3">
    <source>
        <dbReference type="ARBA" id="ARBA00023163"/>
    </source>
</evidence>
<dbReference type="PANTHER" id="PTHR47504:SF5">
    <property type="entry name" value="RIGHT ORIGIN-BINDING PROTEIN"/>
    <property type="match status" value="1"/>
</dbReference>
<dbReference type="InterPro" id="IPR029441">
    <property type="entry name" value="Cass2"/>
</dbReference>
<keyword evidence="1" id="KW-0805">Transcription regulation</keyword>
<dbReference type="AlphaFoldDB" id="A0A0E3WH28"/>
<keyword evidence="2" id="KW-0238">DNA-binding</keyword>
<sequence length="297" mass="33746">MIGWVQREMADLEWLIRMKDALDFMESRMTEPLRIEDVAKVAHVSPFHFQRMFAMLTGVTVADYIRKRRLTLAAQELAISKIRVLDVALKYGYESPEAFAKAFRKAHGLTPSAAREPGVQLKAFPRLTFHLSLKGDQEMEYKIVEKPAFTVIGKSMEVTTRDGENLRRIPEFWNECNADGTSDELIEIGKGKDWLGICMSMDMEKELLSYWIGVEGTPETDPQGYETAVVPAASWAVFTSAGPMPHAIQKVWQRIFQEWFPGTGYEHTGGPEFELYPPGDTGAEDYVCEVWIPVQKK</sequence>
<evidence type="ECO:0000313" key="6">
    <source>
        <dbReference type="Proteomes" id="UP000033163"/>
    </source>
</evidence>
<accession>A0A0E3WH28</accession>
<evidence type="ECO:0000256" key="2">
    <source>
        <dbReference type="ARBA" id="ARBA00023125"/>
    </source>
</evidence>
<dbReference type="Gene3D" id="1.10.10.60">
    <property type="entry name" value="Homeodomain-like"/>
    <property type="match status" value="2"/>
</dbReference>
<organism evidence="5 6">
    <name type="scientific">Paenibacillus riograndensis SBR5</name>
    <dbReference type="NCBI Taxonomy" id="1073571"/>
    <lineage>
        <taxon>Bacteria</taxon>
        <taxon>Bacillati</taxon>
        <taxon>Bacillota</taxon>
        <taxon>Bacilli</taxon>
        <taxon>Bacillales</taxon>
        <taxon>Paenibacillaceae</taxon>
        <taxon>Paenibacillus</taxon>
        <taxon>Paenibacillus sonchi group</taxon>
    </lineage>
</organism>
<dbReference type="PATRIC" id="fig|1073571.4.peg.2277"/>
<evidence type="ECO:0000313" key="5">
    <source>
        <dbReference type="EMBL" id="CQR54563.1"/>
    </source>
</evidence>
<dbReference type="GO" id="GO:0003700">
    <property type="term" value="F:DNA-binding transcription factor activity"/>
    <property type="evidence" value="ECO:0007669"/>
    <property type="project" value="InterPro"/>
</dbReference>
<dbReference type="InterPro" id="IPR018060">
    <property type="entry name" value="HTH_AraC"/>
</dbReference>
<dbReference type="PROSITE" id="PS00041">
    <property type="entry name" value="HTH_ARAC_FAMILY_1"/>
    <property type="match status" value="1"/>
</dbReference>
<dbReference type="PANTHER" id="PTHR47504">
    <property type="entry name" value="RIGHT ORIGIN-BINDING PROTEIN"/>
    <property type="match status" value="1"/>
</dbReference>
<dbReference type="InterPro" id="IPR011256">
    <property type="entry name" value="Reg_factor_effector_dom_sf"/>
</dbReference>
<dbReference type="Gene3D" id="3.20.80.10">
    <property type="entry name" value="Regulatory factor, effector binding domain"/>
    <property type="match status" value="1"/>
</dbReference>
<dbReference type="KEGG" id="pri:PRIO_2154"/>
<evidence type="ECO:0000259" key="4">
    <source>
        <dbReference type="PROSITE" id="PS01124"/>
    </source>
</evidence>
<dbReference type="SMART" id="SM00342">
    <property type="entry name" value="HTH_ARAC"/>
    <property type="match status" value="1"/>
</dbReference>